<gene>
    <name evidence="3" type="ORF">DXV75_00440</name>
</gene>
<protein>
    <submittedName>
        <fullName evidence="3">SRPBCC domain-containing protein</fullName>
    </submittedName>
</protein>
<keyword evidence="4" id="KW-1185">Reference proteome</keyword>
<feature type="domain" description="Activator of Hsp90 ATPase homologue 1/2-like C-terminal" evidence="2">
    <location>
        <begin position="13"/>
        <end position="140"/>
    </location>
</feature>
<dbReference type="InterPro" id="IPR023393">
    <property type="entry name" value="START-like_dom_sf"/>
</dbReference>
<evidence type="ECO:0000259" key="2">
    <source>
        <dbReference type="Pfam" id="PF08327"/>
    </source>
</evidence>
<evidence type="ECO:0000256" key="1">
    <source>
        <dbReference type="ARBA" id="ARBA00006817"/>
    </source>
</evidence>
<dbReference type="RefSeq" id="WP_115591264.1">
    <property type="nucleotide sequence ID" value="NZ_QRHA01000001.1"/>
</dbReference>
<name>A0A3D8ME00_9ALTE</name>
<dbReference type="EMBL" id="QRHA01000001">
    <property type="protein sequence ID" value="RDV28973.1"/>
    <property type="molecule type" value="Genomic_DNA"/>
</dbReference>
<sequence length="142" mass="16298">MYHFTLKATFPFSVTHLFDAFHKPDLLMQWFAPGDVQITQVMSNFAEGGRYRVSMMEPSGDSYSLTGQFATILANEELVFSWAWEDNREESVITSVDIKFEALGPNLSSVHLLHSGFMNKTERDQHQLGWVDCLEKLSQLKF</sequence>
<accession>A0A3D8ME00</accession>
<reference evidence="4" key="1">
    <citation type="submission" date="2018-08" db="EMBL/GenBank/DDBJ databases">
        <authorList>
            <person name="Zhang J."/>
            <person name="Du Z.-J."/>
        </authorList>
    </citation>
    <scope>NUCLEOTIDE SEQUENCE [LARGE SCALE GENOMIC DNA]</scope>
    <source>
        <strain evidence="4">KCTC 52655</strain>
    </source>
</reference>
<dbReference type="OrthoDB" id="9805228at2"/>
<comment type="similarity">
    <text evidence="1">Belongs to the AHA1 family.</text>
</comment>
<organism evidence="3 4">
    <name type="scientific">Alteromonas aestuariivivens</name>
    <dbReference type="NCBI Taxonomy" id="1938339"/>
    <lineage>
        <taxon>Bacteria</taxon>
        <taxon>Pseudomonadati</taxon>
        <taxon>Pseudomonadota</taxon>
        <taxon>Gammaproteobacteria</taxon>
        <taxon>Alteromonadales</taxon>
        <taxon>Alteromonadaceae</taxon>
        <taxon>Alteromonas/Salinimonas group</taxon>
        <taxon>Alteromonas</taxon>
    </lineage>
</organism>
<dbReference type="Pfam" id="PF08327">
    <property type="entry name" value="AHSA1"/>
    <property type="match status" value="1"/>
</dbReference>
<proteinExistence type="inferred from homology"/>
<dbReference type="SUPFAM" id="SSF55961">
    <property type="entry name" value="Bet v1-like"/>
    <property type="match status" value="1"/>
</dbReference>
<dbReference type="InterPro" id="IPR013538">
    <property type="entry name" value="ASHA1/2-like_C"/>
</dbReference>
<evidence type="ECO:0000313" key="3">
    <source>
        <dbReference type="EMBL" id="RDV28973.1"/>
    </source>
</evidence>
<dbReference type="Gene3D" id="3.30.530.20">
    <property type="match status" value="1"/>
</dbReference>
<evidence type="ECO:0000313" key="4">
    <source>
        <dbReference type="Proteomes" id="UP000256561"/>
    </source>
</evidence>
<dbReference type="AlphaFoldDB" id="A0A3D8ME00"/>
<dbReference type="Proteomes" id="UP000256561">
    <property type="component" value="Unassembled WGS sequence"/>
</dbReference>
<dbReference type="CDD" id="cd07814">
    <property type="entry name" value="SRPBCC_CalC_Aha1-like"/>
    <property type="match status" value="1"/>
</dbReference>
<comment type="caution">
    <text evidence="3">The sequence shown here is derived from an EMBL/GenBank/DDBJ whole genome shotgun (WGS) entry which is preliminary data.</text>
</comment>